<dbReference type="HOGENOM" id="CLU_2067609_0_0_1"/>
<feature type="domain" description="C2" evidence="2">
    <location>
        <begin position="38"/>
        <end position="119"/>
    </location>
</feature>
<feature type="region of interest" description="Disordered" evidence="1">
    <location>
        <begin position="24"/>
        <end position="47"/>
    </location>
</feature>
<dbReference type="GeneID" id="17303380"/>
<dbReference type="Pfam" id="PF00168">
    <property type="entry name" value="C2"/>
    <property type="match status" value="1"/>
</dbReference>
<dbReference type="AlphaFoldDB" id="L1JEH8"/>
<dbReference type="InterPro" id="IPR035892">
    <property type="entry name" value="C2_domain_sf"/>
</dbReference>
<dbReference type="PROSITE" id="PS50004">
    <property type="entry name" value="C2"/>
    <property type="match status" value="1"/>
</dbReference>
<dbReference type="Gene3D" id="2.60.40.150">
    <property type="entry name" value="C2 domain"/>
    <property type="match status" value="1"/>
</dbReference>
<evidence type="ECO:0000313" key="5">
    <source>
        <dbReference type="Proteomes" id="UP000011087"/>
    </source>
</evidence>
<evidence type="ECO:0000256" key="1">
    <source>
        <dbReference type="SAM" id="MobiDB-lite"/>
    </source>
</evidence>
<reference evidence="3 5" key="1">
    <citation type="journal article" date="2012" name="Nature">
        <title>Algal genomes reveal evolutionary mosaicism and the fate of nucleomorphs.</title>
        <authorList>
            <consortium name="DOE Joint Genome Institute"/>
            <person name="Curtis B.A."/>
            <person name="Tanifuji G."/>
            <person name="Burki F."/>
            <person name="Gruber A."/>
            <person name="Irimia M."/>
            <person name="Maruyama S."/>
            <person name="Arias M.C."/>
            <person name="Ball S.G."/>
            <person name="Gile G.H."/>
            <person name="Hirakawa Y."/>
            <person name="Hopkins J.F."/>
            <person name="Kuo A."/>
            <person name="Rensing S.A."/>
            <person name="Schmutz J."/>
            <person name="Symeonidi A."/>
            <person name="Elias M."/>
            <person name="Eveleigh R.J."/>
            <person name="Herman E.K."/>
            <person name="Klute M.J."/>
            <person name="Nakayama T."/>
            <person name="Obornik M."/>
            <person name="Reyes-Prieto A."/>
            <person name="Armbrust E.V."/>
            <person name="Aves S.J."/>
            <person name="Beiko R.G."/>
            <person name="Coutinho P."/>
            <person name="Dacks J.B."/>
            <person name="Durnford D.G."/>
            <person name="Fast N.M."/>
            <person name="Green B.R."/>
            <person name="Grisdale C.J."/>
            <person name="Hempel F."/>
            <person name="Henrissat B."/>
            <person name="Hoppner M.P."/>
            <person name="Ishida K."/>
            <person name="Kim E."/>
            <person name="Koreny L."/>
            <person name="Kroth P.G."/>
            <person name="Liu Y."/>
            <person name="Malik S.B."/>
            <person name="Maier U.G."/>
            <person name="McRose D."/>
            <person name="Mock T."/>
            <person name="Neilson J.A."/>
            <person name="Onodera N.T."/>
            <person name="Poole A.M."/>
            <person name="Pritham E.J."/>
            <person name="Richards T.A."/>
            <person name="Rocap G."/>
            <person name="Roy S.W."/>
            <person name="Sarai C."/>
            <person name="Schaack S."/>
            <person name="Shirato S."/>
            <person name="Slamovits C.H."/>
            <person name="Spencer D.F."/>
            <person name="Suzuki S."/>
            <person name="Worden A.Z."/>
            <person name="Zauner S."/>
            <person name="Barry K."/>
            <person name="Bell C."/>
            <person name="Bharti A.K."/>
            <person name="Crow J.A."/>
            <person name="Grimwood J."/>
            <person name="Kramer R."/>
            <person name="Lindquist E."/>
            <person name="Lucas S."/>
            <person name="Salamov A."/>
            <person name="McFadden G.I."/>
            <person name="Lane C.E."/>
            <person name="Keeling P.J."/>
            <person name="Gray M.W."/>
            <person name="Grigoriev I.V."/>
            <person name="Archibald J.M."/>
        </authorList>
    </citation>
    <scope>NUCLEOTIDE SEQUENCE</scope>
    <source>
        <strain evidence="3 5">CCMP2712</strain>
    </source>
</reference>
<protein>
    <recommendedName>
        <fullName evidence="2">C2 domain-containing protein</fullName>
    </recommendedName>
</protein>
<reference evidence="4" key="3">
    <citation type="submission" date="2015-06" db="UniProtKB">
        <authorList>
            <consortium name="EnsemblProtists"/>
        </authorList>
    </citation>
    <scope>IDENTIFICATION</scope>
</reference>
<dbReference type="CDD" id="cd00030">
    <property type="entry name" value="C2"/>
    <property type="match status" value="1"/>
</dbReference>
<dbReference type="EnsemblProtists" id="EKX46712">
    <property type="protein sequence ID" value="EKX46712"/>
    <property type="gene ID" value="GUITHDRAFT_152304"/>
</dbReference>
<accession>L1JEH8</accession>
<evidence type="ECO:0000259" key="2">
    <source>
        <dbReference type="PROSITE" id="PS50004"/>
    </source>
</evidence>
<keyword evidence="5" id="KW-1185">Reference proteome</keyword>
<name>L1JEH8_GUITC</name>
<dbReference type="RefSeq" id="XP_005833692.1">
    <property type="nucleotide sequence ID" value="XM_005833635.1"/>
</dbReference>
<reference evidence="5" key="2">
    <citation type="submission" date="2012-11" db="EMBL/GenBank/DDBJ databases">
        <authorList>
            <person name="Kuo A."/>
            <person name="Curtis B.A."/>
            <person name="Tanifuji G."/>
            <person name="Burki F."/>
            <person name="Gruber A."/>
            <person name="Irimia M."/>
            <person name="Maruyama S."/>
            <person name="Arias M.C."/>
            <person name="Ball S.G."/>
            <person name="Gile G.H."/>
            <person name="Hirakawa Y."/>
            <person name="Hopkins J.F."/>
            <person name="Rensing S.A."/>
            <person name="Schmutz J."/>
            <person name="Symeonidi A."/>
            <person name="Elias M."/>
            <person name="Eveleigh R.J."/>
            <person name="Herman E.K."/>
            <person name="Klute M.J."/>
            <person name="Nakayama T."/>
            <person name="Obornik M."/>
            <person name="Reyes-Prieto A."/>
            <person name="Armbrust E.V."/>
            <person name="Aves S.J."/>
            <person name="Beiko R.G."/>
            <person name="Coutinho P."/>
            <person name="Dacks J.B."/>
            <person name="Durnford D.G."/>
            <person name="Fast N.M."/>
            <person name="Green B.R."/>
            <person name="Grisdale C."/>
            <person name="Hempe F."/>
            <person name="Henrissat B."/>
            <person name="Hoppner M.P."/>
            <person name="Ishida K.-I."/>
            <person name="Kim E."/>
            <person name="Koreny L."/>
            <person name="Kroth P.G."/>
            <person name="Liu Y."/>
            <person name="Malik S.-B."/>
            <person name="Maier U.G."/>
            <person name="McRose D."/>
            <person name="Mock T."/>
            <person name="Neilson J.A."/>
            <person name="Onodera N.T."/>
            <person name="Poole A.M."/>
            <person name="Pritham E.J."/>
            <person name="Richards T.A."/>
            <person name="Rocap G."/>
            <person name="Roy S.W."/>
            <person name="Sarai C."/>
            <person name="Schaack S."/>
            <person name="Shirato S."/>
            <person name="Slamovits C.H."/>
            <person name="Spencer D.F."/>
            <person name="Suzuki S."/>
            <person name="Worden A.Z."/>
            <person name="Zauner S."/>
            <person name="Barry K."/>
            <person name="Bell C."/>
            <person name="Bharti A.K."/>
            <person name="Crow J.A."/>
            <person name="Grimwood J."/>
            <person name="Kramer R."/>
            <person name="Lindquist E."/>
            <person name="Lucas S."/>
            <person name="Salamov A."/>
            <person name="McFadden G.I."/>
            <person name="Lane C.E."/>
            <person name="Keeling P.J."/>
            <person name="Gray M.W."/>
            <person name="Grigoriev I.V."/>
            <person name="Archibald J.M."/>
        </authorList>
    </citation>
    <scope>NUCLEOTIDE SEQUENCE</scope>
    <source>
        <strain evidence="5">CCMP2712</strain>
    </source>
</reference>
<organism evidence="3">
    <name type="scientific">Guillardia theta (strain CCMP2712)</name>
    <name type="common">Cryptophyte</name>
    <dbReference type="NCBI Taxonomy" id="905079"/>
    <lineage>
        <taxon>Eukaryota</taxon>
        <taxon>Cryptophyceae</taxon>
        <taxon>Pyrenomonadales</taxon>
        <taxon>Geminigeraceae</taxon>
        <taxon>Guillardia</taxon>
    </lineage>
</organism>
<evidence type="ECO:0000313" key="4">
    <source>
        <dbReference type="EnsemblProtists" id="EKX46712"/>
    </source>
</evidence>
<dbReference type="Proteomes" id="UP000011087">
    <property type="component" value="Unassembled WGS sequence"/>
</dbReference>
<sequence>MLQQLKATFKEALKEGVKEAGRQVRATVERQRDLQPSRSEDIPTCDESNGKLREKFAELELTIIEGRDLPASTWENAGTLGLLDSYCVVKVEGARRSTAVSVSKRQVNPEWNVRMKFSI</sequence>
<feature type="non-terminal residue" evidence="3">
    <location>
        <position position="119"/>
    </location>
</feature>
<dbReference type="SUPFAM" id="SSF49562">
    <property type="entry name" value="C2 domain (Calcium/lipid-binding domain, CaLB)"/>
    <property type="match status" value="1"/>
</dbReference>
<gene>
    <name evidence="3" type="ORF">GUITHDRAFT_152304</name>
</gene>
<feature type="compositionally biased region" description="Basic and acidic residues" evidence="1">
    <location>
        <begin position="24"/>
        <end position="41"/>
    </location>
</feature>
<dbReference type="PaxDb" id="55529-EKX46712"/>
<evidence type="ECO:0000313" key="3">
    <source>
        <dbReference type="EMBL" id="EKX46712.1"/>
    </source>
</evidence>
<proteinExistence type="predicted"/>
<dbReference type="InterPro" id="IPR000008">
    <property type="entry name" value="C2_dom"/>
</dbReference>
<dbReference type="KEGG" id="gtt:GUITHDRAFT_152304"/>
<dbReference type="EMBL" id="JH992993">
    <property type="protein sequence ID" value="EKX46712.1"/>
    <property type="molecule type" value="Genomic_DNA"/>
</dbReference>